<evidence type="ECO:0000259" key="6">
    <source>
        <dbReference type="SMART" id="SM00646"/>
    </source>
</evidence>
<dbReference type="Pfam" id="PF01520">
    <property type="entry name" value="Amidase_3"/>
    <property type="match status" value="1"/>
</dbReference>
<feature type="transmembrane region" description="Helical" evidence="5">
    <location>
        <begin position="484"/>
        <end position="504"/>
    </location>
</feature>
<dbReference type="GO" id="GO:0030288">
    <property type="term" value="C:outer membrane-bounded periplasmic space"/>
    <property type="evidence" value="ECO:0007669"/>
    <property type="project" value="TreeGrafter"/>
</dbReference>
<evidence type="ECO:0000313" key="7">
    <source>
        <dbReference type="EMBL" id="QOQ87374.1"/>
    </source>
</evidence>
<evidence type="ECO:0000256" key="1">
    <source>
        <dbReference type="ARBA" id="ARBA00001561"/>
    </source>
</evidence>
<comment type="catalytic activity">
    <reaction evidence="1">
        <text>Hydrolyzes the link between N-acetylmuramoyl residues and L-amino acid residues in certain cell-wall glycopeptides.</text>
        <dbReference type="EC" id="3.5.1.28"/>
    </reaction>
</comment>
<dbReference type="PANTHER" id="PTHR30404:SF0">
    <property type="entry name" value="N-ACETYLMURAMOYL-L-ALANINE AMIDASE AMIC"/>
    <property type="match status" value="1"/>
</dbReference>
<dbReference type="GO" id="GO:0008745">
    <property type="term" value="F:N-acetylmuramoyl-L-alanine amidase activity"/>
    <property type="evidence" value="ECO:0007669"/>
    <property type="project" value="UniProtKB-EC"/>
</dbReference>
<keyword evidence="8" id="KW-1185">Reference proteome</keyword>
<proteinExistence type="predicted"/>
<feature type="domain" description="MurNAc-LAA" evidence="6">
    <location>
        <begin position="376"/>
        <end position="529"/>
    </location>
</feature>
<accession>A0A7M1LH62</accession>
<dbReference type="EC" id="3.5.1.28" evidence="2"/>
<evidence type="ECO:0000313" key="8">
    <source>
        <dbReference type="Proteomes" id="UP000594749"/>
    </source>
</evidence>
<feature type="compositionally biased region" description="Basic and acidic residues" evidence="4">
    <location>
        <begin position="138"/>
        <end position="152"/>
    </location>
</feature>
<dbReference type="CDD" id="cd02696">
    <property type="entry name" value="MurNAc-LAA"/>
    <property type="match status" value="1"/>
</dbReference>
<dbReference type="SUPFAM" id="SSF53187">
    <property type="entry name" value="Zn-dependent exopeptidases"/>
    <property type="match status" value="1"/>
</dbReference>
<protein>
    <recommendedName>
        <fullName evidence="2">N-acetylmuramoyl-L-alanine amidase</fullName>
        <ecNumber evidence="2">3.5.1.28</ecNumber>
    </recommendedName>
</protein>
<dbReference type="FunFam" id="3.40.630.40:FF:000005">
    <property type="entry name" value="N-acetylmuramoyl-L-alanine amidase (AmiA)"/>
    <property type="match status" value="1"/>
</dbReference>
<evidence type="ECO:0000256" key="5">
    <source>
        <dbReference type="SAM" id="Phobius"/>
    </source>
</evidence>
<name>A0A7M1LH62_9BACT</name>
<keyword evidence="5" id="KW-0472">Membrane</keyword>
<evidence type="ECO:0000256" key="3">
    <source>
        <dbReference type="ARBA" id="ARBA00022801"/>
    </source>
</evidence>
<sequence length="535" mass="59861">MGFLRIFLVFIIATFLSAADFSNFDRNFDLASKAEKEVFHKELRSIYIEAMTKGTKSDKIAVLERLIHSSKALGLNFKGYENDLKSLGGSYDRYLNSKVSPKKERSIQADTQPKKQVVLDQNFVPEVLDFTEDKPIKKVQKTESPSKIETPLEKNPPLDDNVTLKQLNLMSVDRVDGGVVLNFNRPLVSGEMRQFVLDNNAYRNVVDFKAGNYATISKIEGSGASEIRIAQYNPKIARVVFTDSKKFDILIKSDGKTVTITSSNLTKAINQTPKVAEIKKPTKKENIKSKESVKKEPAKVIKKESIKKATTSYKPRLIVIDPGHGGKDPGTMGAGLKEKDIVLNIGKDLGAELTKRGYKIAYTRTTDKFISLRNRTAFANKKDADLFISIHVNAGPNKNSKLSGVETFFLSPARSERSKNAAALENRGDIEDMNYFSQQTYLNFLNREKIIASNKLAIDIQKHILNRVQNRYNMKDSGVREAPFWVLVGATMPAILIEVGYITSKNDSKHLGKRAYQKDVANGIANGIDAYFLKN</sequence>
<dbReference type="GO" id="GO:0009253">
    <property type="term" value="P:peptidoglycan catabolic process"/>
    <property type="evidence" value="ECO:0007669"/>
    <property type="project" value="InterPro"/>
</dbReference>
<dbReference type="Proteomes" id="UP000594749">
    <property type="component" value="Chromosome"/>
</dbReference>
<dbReference type="EMBL" id="CP063078">
    <property type="protein sequence ID" value="QOQ87374.1"/>
    <property type="molecule type" value="Genomic_DNA"/>
</dbReference>
<dbReference type="InterPro" id="IPR002508">
    <property type="entry name" value="MurNAc-LAA_cat"/>
</dbReference>
<dbReference type="AlphaFoldDB" id="A0A7M1LH62"/>
<organism evidence="7 8">
    <name type="scientific">Campylobacter corcagiensis</name>
    <dbReference type="NCBI Taxonomy" id="1448857"/>
    <lineage>
        <taxon>Bacteria</taxon>
        <taxon>Pseudomonadati</taxon>
        <taxon>Campylobacterota</taxon>
        <taxon>Epsilonproteobacteria</taxon>
        <taxon>Campylobacterales</taxon>
        <taxon>Campylobacteraceae</taxon>
        <taxon>Campylobacter</taxon>
    </lineage>
</organism>
<gene>
    <name evidence="7" type="ORF">IMC76_00720</name>
</gene>
<evidence type="ECO:0000256" key="4">
    <source>
        <dbReference type="SAM" id="MobiDB-lite"/>
    </source>
</evidence>
<feature type="region of interest" description="Disordered" evidence="4">
    <location>
        <begin position="138"/>
        <end position="157"/>
    </location>
</feature>
<dbReference type="SMART" id="SM00646">
    <property type="entry name" value="Ami_3"/>
    <property type="match status" value="1"/>
</dbReference>
<keyword evidence="5" id="KW-1133">Transmembrane helix</keyword>
<keyword evidence="3" id="KW-0378">Hydrolase</keyword>
<dbReference type="InterPro" id="IPR050695">
    <property type="entry name" value="N-acetylmuramoyl_amidase_3"/>
</dbReference>
<dbReference type="PANTHER" id="PTHR30404">
    <property type="entry name" value="N-ACETYLMURAMOYL-L-ALANINE AMIDASE"/>
    <property type="match status" value="1"/>
</dbReference>
<dbReference type="Gene3D" id="3.40.630.40">
    <property type="entry name" value="Zn-dependent exopeptidases"/>
    <property type="match status" value="1"/>
</dbReference>
<keyword evidence="5" id="KW-0812">Transmembrane</keyword>
<reference evidence="7 8" key="1">
    <citation type="submission" date="2020-10" db="EMBL/GenBank/DDBJ databases">
        <title>Campylobacter and Helicobacter PacBio genomes.</title>
        <authorList>
            <person name="Lane C."/>
        </authorList>
    </citation>
    <scope>NUCLEOTIDE SEQUENCE [LARGE SCALE GENOMIC DNA]</scope>
    <source>
        <strain evidence="7 8">2016D-0077</strain>
    </source>
</reference>
<evidence type="ECO:0000256" key="2">
    <source>
        <dbReference type="ARBA" id="ARBA00011901"/>
    </source>
</evidence>
<dbReference type="RefSeq" id="WP_025802936.1">
    <property type="nucleotide sequence ID" value="NZ_CP053842.1"/>
</dbReference>